<evidence type="ECO:0000256" key="1">
    <source>
        <dbReference type="SAM" id="MobiDB-lite"/>
    </source>
</evidence>
<proteinExistence type="predicted"/>
<organism evidence="2 3">
    <name type="scientific">Methylorubrum extorquens</name>
    <name type="common">Methylobacterium dichloromethanicum</name>
    <name type="synonym">Methylobacterium extorquens</name>
    <dbReference type="NCBI Taxonomy" id="408"/>
    <lineage>
        <taxon>Bacteria</taxon>
        <taxon>Pseudomonadati</taxon>
        <taxon>Pseudomonadota</taxon>
        <taxon>Alphaproteobacteria</taxon>
        <taxon>Hyphomicrobiales</taxon>
        <taxon>Methylobacteriaceae</taxon>
        <taxon>Methylorubrum</taxon>
    </lineage>
</organism>
<reference evidence="3" key="1">
    <citation type="submission" date="2017-10" db="EMBL/GenBank/DDBJ databases">
        <authorList>
            <person name="Regsiter A."/>
            <person name="William W."/>
        </authorList>
    </citation>
    <scope>NUCLEOTIDE SEQUENCE [LARGE SCALE GENOMIC DNA]</scope>
</reference>
<evidence type="ECO:0000313" key="3">
    <source>
        <dbReference type="Proteomes" id="UP000233769"/>
    </source>
</evidence>
<protein>
    <submittedName>
        <fullName evidence="2">Uncharacterized protein</fullName>
    </submittedName>
</protein>
<name>A0A2N9ATE0_METEX</name>
<evidence type="ECO:0000313" key="2">
    <source>
        <dbReference type="EMBL" id="SOR30629.1"/>
    </source>
</evidence>
<dbReference type="AlphaFoldDB" id="A0A2N9ATE0"/>
<dbReference type="EMBL" id="LT962688">
    <property type="protein sequence ID" value="SOR30629.1"/>
    <property type="molecule type" value="Genomic_DNA"/>
</dbReference>
<feature type="compositionally biased region" description="Basic residues" evidence="1">
    <location>
        <begin position="9"/>
        <end position="22"/>
    </location>
</feature>
<accession>A0A2N9ATE0</accession>
<sequence length="220" mass="23210">MLGQPRPGMPHHRGACRPRRMPARAPLGQESSPCPDFQDAGGRAEVAISAPTPVLTFRRSVAVLLDDRGVLVMVVVVVVHDRSVVVMLLDRRMRVLDVVMVAVAVHGHAAGPDVNVLGERADRGEGQGGGGGQGCNGELHLCLPCSRMGLKRKSRQNRSGLISRFERADWDLSLAIIEGSGSETKSPAGHAVSGPAIFHFSPPVEAGLPSAGGDIIQRSS</sequence>
<gene>
    <name evidence="2" type="ORF">TK0001_4027</name>
</gene>
<feature type="region of interest" description="Disordered" evidence="1">
    <location>
        <begin position="1"/>
        <end position="40"/>
    </location>
</feature>
<dbReference type="Proteomes" id="UP000233769">
    <property type="component" value="Chromosome tk0001"/>
</dbReference>